<gene>
    <name evidence="2" type="ORF">AAF712_015365</name>
</gene>
<evidence type="ECO:0000256" key="1">
    <source>
        <dbReference type="SAM" id="MobiDB-lite"/>
    </source>
</evidence>
<sequence>ANTRSQNRGRKRGIQKKIKQTAEKSTGAPAPRRRIPLPLSKKPADRIEPAESIESTATNKGKKKGVAPVKRKVTVSAQMDAISERVDVDTQVNKTTIQHLSGTLGFGVLLTMKSGGELWTDQRFLENNKNPPFKLEVCSVQIWFMVAPSNTGYSTASPVTMVEVWSIATFAPEQSAPAVSPRTWLHAWKRMTRWGTSCAPAAMLNKIEDSPIRYDCV</sequence>
<feature type="compositionally biased region" description="Basic residues" evidence="1">
    <location>
        <begin position="7"/>
        <end position="19"/>
    </location>
</feature>
<dbReference type="Proteomes" id="UP001437256">
    <property type="component" value="Unassembled WGS sequence"/>
</dbReference>
<evidence type="ECO:0000313" key="3">
    <source>
        <dbReference type="Proteomes" id="UP001437256"/>
    </source>
</evidence>
<evidence type="ECO:0000313" key="2">
    <source>
        <dbReference type="EMBL" id="KAL0057971.1"/>
    </source>
</evidence>
<proteinExistence type="predicted"/>
<accession>A0ABR2Z8P2</accession>
<feature type="non-terminal residue" evidence="2">
    <location>
        <position position="1"/>
    </location>
</feature>
<organism evidence="2 3">
    <name type="scientific">Marasmius tenuissimus</name>
    <dbReference type="NCBI Taxonomy" id="585030"/>
    <lineage>
        <taxon>Eukaryota</taxon>
        <taxon>Fungi</taxon>
        <taxon>Dikarya</taxon>
        <taxon>Basidiomycota</taxon>
        <taxon>Agaricomycotina</taxon>
        <taxon>Agaricomycetes</taxon>
        <taxon>Agaricomycetidae</taxon>
        <taxon>Agaricales</taxon>
        <taxon>Marasmiineae</taxon>
        <taxon>Marasmiaceae</taxon>
        <taxon>Marasmius</taxon>
    </lineage>
</organism>
<name>A0ABR2Z8P2_9AGAR</name>
<dbReference type="EMBL" id="JBBXMP010000395">
    <property type="protein sequence ID" value="KAL0057971.1"/>
    <property type="molecule type" value="Genomic_DNA"/>
</dbReference>
<protein>
    <submittedName>
        <fullName evidence="2">Uncharacterized protein</fullName>
    </submittedName>
</protein>
<keyword evidence="3" id="KW-1185">Reference proteome</keyword>
<feature type="region of interest" description="Disordered" evidence="1">
    <location>
        <begin position="1"/>
        <end position="65"/>
    </location>
</feature>
<reference evidence="2 3" key="1">
    <citation type="submission" date="2024-05" db="EMBL/GenBank/DDBJ databases">
        <title>A draft genome resource for the thread blight pathogen Marasmius tenuissimus strain MS-2.</title>
        <authorList>
            <person name="Yulfo-Soto G.E."/>
            <person name="Baruah I.K."/>
            <person name="Amoako-Attah I."/>
            <person name="Bukari Y."/>
            <person name="Meinhardt L.W."/>
            <person name="Bailey B.A."/>
            <person name="Cohen S.P."/>
        </authorList>
    </citation>
    <scope>NUCLEOTIDE SEQUENCE [LARGE SCALE GENOMIC DNA]</scope>
    <source>
        <strain evidence="2 3">MS-2</strain>
    </source>
</reference>
<comment type="caution">
    <text evidence="2">The sequence shown here is derived from an EMBL/GenBank/DDBJ whole genome shotgun (WGS) entry which is preliminary data.</text>
</comment>